<dbReference type="AlphaFoldDB" id="A0A4R3K8P5"/>
<proteinExistence type="predicted"/>
<dbReference type="RefSeq" id="WP_132549006.1">
    <property type="nucleotide sequence ID" value="NZ_SMAA01000007.1"/>
</dbReference>
<feature type="transmembrane region" description="Helical" evidence="1">
    <location>
        <begin position="22"/>
        <end position="55"/>
    </location>
</feature>
<name>A0A4R3K8P5_9FIRM</name>
<gene>
    <name evidence="2" type="ORF">EDC37_10753</name>
</gene>
<dbReference type="EMBL" id="SMAA01000007">
    <property type="protein sequence ID" value="TCS79287.1"/>
    <property type="molecule type" value="Genomic_DNA"/>
</dbReference>
<reference evidence="2 3" key="1">
    <citation type="submission" date="2019-03" db="EMBL/GenBank/DDBJ databases">
        <title>Genomic Encyclopedia of Type Strains, Phase IV (KMG-IV): sequencing the most valuable type-strain genomes for metagenomic binning, comparative biology and taxonomic classification.</title>
        <authorList>
            <person name="Goeker M."/>
        </authorList>
    </citation>
    <scope>NUCLEOTIDE SEQUENCE [LARGE SCALE GENOMIC DNA]</scope>
    <source>
        <strain evidence="2 3">DSM 20467</strain>
    </source>
</reference>
<keyword evidence="1" id="KW-1133">Transmembrane helix</keyword>
<evidence type="ECO:0000313" key="3">
    <source>
        <dbReference type="Proteomes" id="UP000295188"/>
    </source>
</evidence>
<accession>A0A4R3K8P5</accession>
<dbReference type="Proteomes" id="UP000295188">
    <property type="component" value="Unassembled WGS sequence"/>
</dbReference>
<dbReference type="OrthoDB" id="1727295at2"/>
<comment type="caution">
    <text evidence="2">The sequence shown here is derived from an EMBL/GenBank/DDBJ whole genome shotgun (WGS) entry which is preliminary data.</text>
</comment>
<keyword evidence="1" id="KW-0812">Transmembrane</keyword>
<keyword evidence="3" id="KW-1185">Reference proteome</keyword>
<protein>
    <submittedName>
        <fullName evidence="2">Putative membrane protein</fullName>
    </submittedName>
</protein>
<dbReference type="Pfam" id="PF10031">
    <property type="entry name" value="DUF2273"/>
    <property type="match status" value="1"/>
</dbReference>
<evidence type="ECO:0000256" key="1">
    <source>
        <dbReference type="SAM" id="Phobius"/>
    </source>
</evidence>
<evidence type="ECO:0000313" key="2">
    <source>
        <dbReference type="EMBL" id="TCS79287.1"/>
    </source>
</evidence>
<organism evidence="2 3">
    <name type="scientific">Pectinatus cerevisiiphilus</name>
    <dbReference type="NCBI Taxonomy" id="86956"/>
    <lineage>
        <taxon>Bacteria</taxon>
        <taxon>Bacillati</taxon>
        <taxon>Bacillota</taxon>
        <taxon>Negativicutes</taxon>
        <taxon>Selenomonadales</taxon>
        <taxon>Selenomonadaceae</taxon>
        <taxon>Pectinatus</taxon>
    </lineage>
</organism>
<sequence>MENFSWKKCIESLWENHRGKSLGVVLGLVISLSILLFGFFKTIFVLLCVGVGLFIGNKIDRDDDLLETAENVLDYIQKFIPPIFRR</sequence>
<dbReference type="InterPro" id="IPR018730">
    <property type="entry name" value="DUF2273"/>
</dbReference>
<keyword evidence="1" id="KW-0472">Membrane</keyword>